<dbReference type="Proteomes" id="UP000037035">
    <property type="component" value="Unassembled WGS sequence"/>
</dbReference>
<dbReference type="AlphaFoldDB" id="A0A0L6VFD3"/>
<accession>A0A0L6VFD3</accession>
<gene>
    <name evidence="1" type="ORF">VP01_1729g5</name>
</gene>
<proteinExistence type="predicted"/>
<evidence type="ECO:0000313" key="1">
    <source>
        <dbReference type="EMBL" id="KNZ59453.1"/>
    </source>
</evidence>
<comment type="caution">
    <text evidence="1">The sequence shown here is derived from an EMBL/GenBank/DDBJ whole genome shotgun (WGS) entry which is preliminary data.</text>
</comment>
<sequence length="102" mass="12137">MKVKCVTANATHICLIISWGSFTPTYHPPEYRTSQYPARNWPSWATCHLFQGRHLYWQEVLTCTLDTDWELRSTFAHVVTPKLLYNLYKHSLIENIFRYTNN</sequence>
<evidence type="ECO:0000313" key="2">
    <source>
        <dbReference type="Proteomes" id="UP000037035"/>
    </source>
</evidence>
<organism evidence="1 2">
    <name type="scientific">Puccinia sorghi</name>
    <dbReference type="NCBI Taxonomy" id="27349"/>
    <lineage>
        <taxon>Eukaryota</taxon>
        <taxon>Fungi</taxon>
        <taxon>Dikarya</taxon>
        <taxon>Basidiomycota</taxon>
        <taxon>Pucciniomycotina</taxon>
        <taxon>Pucciniomycetes</taxon>
        <taxon>Pucciniales</taxon>
        <taxon>Pucciniaceae</taxon>
        <taxon>Puccinia</taxon>
    </lineage>
</organism>
<keyword evidence="2" id="KW-1185">Reference proteome</keyword>
<name>A0A0L6VFD3_9BASI</name>
<reference evidence="1 2" key="1">
    <citation type="submission" date="2015-08" db="EMBL/GenBank/DDBJ databases">
        <title>Next Generation Sequencing and Analysis of the Genome of Puccinia sorghi L Schw, the Causal Agent of Maize Common Rust.</title>
        <authorList>
            <person name="Rochi L."/>
            <person name="Burguener G."/>
            <person name="Darino M."/>
            <person name="Turjanski A."/>
            <person name="Kreff E."/>
            <person name="Dieguez M.J."/>
            <person name="Sacco F."/>
        </authorList>
    </citation>
    <scope>NUCLEOTIDE SEQUENCE [LARGE SCALE GENOMIC DNA]</scope>
    <source>
        <strain evidence="1 2">RO10H11247</strain>
    </source>
</reference>
<protein>
    <submittedName>
        <fullName evidence="1">Putative signal peptide protein</fullName>
    </submittedName>
</protein>
<dbReference type="VEuPathDB" id="FungiDB:VP01_1729g5"/>
<dbReference type="EMBL" id="LAVV01006536">
    <property type="protein sequence ID" value="KNZ59453.1"/>
    <property type="molecule type" value="Genomic_DNA"/>
</dbReference>